<dbReference type="Gene3D" id="3.90.245.10">
    <property type="entry name" value="Ribonucleoside hydrolase-like"/>
    <property type="match status" value="1"/>
</dbReference>
<dbReference type="InterPro" id="IPR001910">
    <property type="entry name" value="Inosine/uridine_hydrolase_dom"/>
</dbReference>
<dbReference type="PANTHER" id="PTHR12304">
    <property type="entry name" value="INOSINE-URIDINE PREFERRING NUCLEOSIDE HYDROLASE"/>
    <property type="match status" value="1"/>
</dbReference>
<proteinExistence type="predicted"/>
<dbReference type="PANTHER" id="PTHR12304:SF4">
    <property type="entry name" value="URIDINE NUCLEOSIDASE"/>
    <property type="match status" value="1"/>
</dbReference>
<dbReference type="GO" id="GO:0006152">
    <property type="term" value="P:purine nucleoside catabolic process"/>
    <property type="evidence" value="ECO:0007669"/>
    <property type="project" value="TreeGrafter"/>
</dbReference>
<dbReference type="Pfam" id="PF01156">
    <property type="entry name" value="IU_nuc_hydro"/>
    <property type="match status" value="1"/>
</dbReference>
<keyword evidence="1" id="KW-0378">Hydrolase</keyword>
<evidence type="ECO:0000256" key="1">
    <source>
        <dbReference type="ARBA" id="ARBA00022801"/>
    </source>
</evidence>
<dbReference type="GO" id="GO:0008477">
    <property type="term" value="F:purine nucleosidase activity"/>
    <property type="evidence" value="ECO:0007669"/>
    <property type="project" value="TreeGrafter"/>
</dbReference>
<reference evidence="4" key="1">
    <citation type="submission" date="2018-05" db="EMBL/GenBank/DDBJ databases">
        <authorList>
            <person name="Lanie J.A."/>
            <person name="Ng W.-L."/>
            <person name="Kazmierczak K.M."/>
            <person name="Andrzejewski T.M."/>
            <person name="Davidsen T.M."/>
            <person name="Wayne K.J."/>
            <person name="Tettelin H."/>
            <person name="Glass J.I."/>
            <person name="Rusch D."/>
            <person name="Podicherti R."/>
            <person name="Tsui H.-C.T."/>
            <person name="Winkler M.E."/>
        </authorList>
    </citation>
    <scope>NUCLEOTIDE SEQUENCE</scope>
</reference>
<keyword evidence="2" id="KW-0326">Glycosidase</keyword>
<dbReference type="InterPro" id="IPR023186">
    <property type="entry name" value="IUNH"/>
</dbReference>
<dbReference type="AlphaFoldDB" id="A0A381RRJ1"/>
<accession>A0A381RRJ1</accession>
<protein>
    <recommendedName>
        <fullName evidence="3">Inosine/uridine-preferring nucleoside hydrolase domain-containing protein</fullName>
    </recommendedName>
</protein>
<dbReference type="EMBL" id="UINC01002240">
    <property type="protein sequence ID" value="SUZ94500.1"/>
    <property type="molecule type" value="Genomic_DNA"/>
</dbReference>
<sequence length="286" mass="30593">MVTIVAGNVPLDLAVRNAIVTLDLIDHASVPVHVGSGQPLHRPLETAQMVHGEDGMGGADLPAPSREPEPEGAVDALLRVAAEEPNRHTLVTLGPLTNIALALAEDPDLLTRFTHTYLMAGSPDGVGNVNHLGEYNVWADPEAATAVFGAAGAKTMIGWNISRTYAVMTPPESARLRSCGRLGEFAVDINAEVDQFCRDRGLAGMDFPDPVAMAVAIDDSIVIEATDEWLVVGLDGPTRGAALPDRRILSEPPNIRVVWRVDEAAFKDRLYAACSDDPDGDHHQHR</sequence>
<evidence type="ECO:0000313" key="4">
    <source>
        <dbReference type="EMBL" id="SUZ94500.1"/>
    </source>
</evidence>
<feature type="domain" description="Inosine/uridine-preferring nucleoside hydrolase" evidence="3">
    <location>
        <begin position="2"/>
        <end position="268"/>
    </location>
</feature>
<evidence type="ECO:0000259" key="3">
    <source>
        <dbReference type="Pfam" id="PF01156"/>
    </source>
</evidence>
<name>A0A381RRJ1_9ZZZZ</name>
<dbReference type="SUPFAM" id="SSF53590">
    <property type="entry name" value="Nucleoside hydrolase"/>
    <property type="match status" value="1"/>
</dbReference>
<dbReference type="InterPro" id="IPR036452">
    <property type="entry name" value="Ribo_hydro-like"/>
</dbReference>
<organism evidence="4">
    <name type="scientific">marine metagenome</name>
    <dbReference type="NCBI Taxonomy" id="408172"/>
    <lineage>
        <taxon>unclassified sequences</taxon>
        <taxon>metagenomes</taxon>
        <taxon>ecological metagenomes</taxon>
    </lineage>
</organism>
<gene>
    <name evidence="4" type="ORF">METZ01_LOCUS47354</name>
</gene>
<dbReference type="GO" id="GO:0005829">
    <property type="term" value="C:cytosol"/>
    <property type="evidence" value="ECO:0007669"/>
    <property type="project" value="TreeGrafter"/>
</dbReference>
<evidence type="ECO:0000256" key="2">
    <source>
        <dbReference type="ARBA" id="ARBA00023295"/>
    </source>
</evidence>